<dbReference type="SUPFAM" id="SSF46689">
    <property type="entry name" value="Homeodomain-like"/>
    <property type="match status" value="1"/>
</dbReference>
<feature type="DNA-binding region" description="H-T-H motif" evidence="2">
    <location>
        <begin position="46"/>
        <end position="65"/>
    </location>
</feature>
<feature type="domain" description="HTH tetR-type" evidence="4">
    <location>
        <begin position="23"/>
        <end position="83"/>
    </location>
</feature>
<accession>A0ABU8RID8</accession>
<protein>
    <recommendedName>
        <fullName evidence="4">HTH tetR-type domain-containing protein</fullName>
    </recommendedName>
</protein>
<dbReference type="InterPro" id="IPR009057">
    <property type="entry name" value="Homeodomain-like_sf"/>
</dbReference>
<evidence type="ECO:0000313" key="5">
    <source>
        <dbReference type="EMBL" id="MEJ5944845.1"/>
    </source>
</evidence>
<dbReference type="Gene3D" id="1.10.357.10">
    <property type="entry name" value="Tetracycline Repressor, domain 2"/>
    <property type="match status" value="1"/>
</dbReference>
<organism evidence="5 6">
    <name type="scientific">Pseudokineococcus basanitobsidens</name>
    <dbReference type="NCBI Taxonomy" id="1926649"/>
    <lineage>
        <taxon>Bacteria</taxon>
        <taxon>Bacillati</taxon>
        <taxon>Actinomycetota</taxon>
        <taxon>Actinomycetes</taxon>
        <taxon>Kineosporiales</taxon>
        <taxon>Kineosporiaceae</taxon>
        <taxon>Pseudokineococcus</taxon>
    </lineage>
</organism>
<proteinExistence type="predicted"/>
<dbReference type="Pfam" id="PF17940">
    <property type="entry name" value="TetR_C_31"/>
    <property type="match status" value="1"/>
</dbReference>
<gene>
    <name evidence="5" type="ORF">WDZ17_05995</name>
</gene>
<dbReference type="InterPro" id="IPR001647">
    <property type="entry name" value="HTH_TetR"/>
</dbReference>
<comment type="caution">
    <text evidence="5">The sequence shown here is derived from an EMBL/GenBank/DDBJ whole genome shotgun (WGS) entry which is preliminary data.</text>
</comment>
<dbReference type="InterPro" id="IPR041583">
    <property type="entry name" value="TetR_C_31"/>
</dbReference>
<dbReference type="Proteomes" id="UP001387100">
    <property type="component" value="Unassembled WGS sequence"/>
</dbReference>
<reference evidence="5 6" key="1">
    <citation type="journal article" date="2017" name="Int. J. Syst. Evol. Microbiol.">
        <title>Pseudokineococcus basanitobsidens sp. nov., isolated from volcanic rock.</title>
        <authorList>
            <person name="Lee D.W."/>
            <person name="Park M.Y."/>
            <person name="Kim J.J."/>
            <person name="Kim B.S."/>
        </authorList>
    </citation>
    <scope>NUCLEOTIDE SEQUENCE [LARGE SCALE GENOMIC DNA]</scope>
    <source>
        <strain evidence="5 6">DSM 103726</strain>
    </source>
</reference>
<dbReference type="RefSeq" id="WP_339574227.1">
    <property type="nucleotide sequence ID" value="NZ_JBBIAA010000004.1"/>
</dbReference>
<keyword evidence="6" id="KW-1185">Reference proteome</keyword>
<dbReference type="PROSITE" id="PS50977">
    <property type="entry name" value="HTH_TETR_2"/>
    <property type="match status" value="1"/>
</dbReference>
<keyword evidence="1 2" id="KW-0238">DNA-binding</keyword>
<sequence>MAAPGSDVEGPDVGGPGGAPRGRQRRVALVEAAAGLLSEGGPEAVTARATARAAGLPLAAVSYHVEDVATLVREGADLLLDRLEEQVRRRVERPAPGAAHDPAGRLLAAALVDLVLGSYAGRGPDGVRALYARTLELSDDPALAGRLRRFDAACAEGVRALLAAAGRRTDAARAVLALVDGWLVAALVAGGSGSGTGTAGAGDDGDRTDLAGWAAERLAPGLVALAPPTHP</sequence>
<evidence type="ECO:0000313" key="6">
    <source>
        <dbReference type="Proteomes" id="UP001387100"/>
    </source>
</evidence>
<evidence type="ECO:0000256" key="3">
    <source>
        <dbReference type="SAM" id="MobiDB-lite"/>
    </source>
</evidence>
<dbReference type="EMBL" id="JBBIAA010000004">
    <property type="protein sequence ID" value="MEJ5944845.1"/>
    <property type="molecule type" value="Genomic_DNA"/>
</dbReference>
<name>A0ABU8RID8_9ACTN</name>
<evidence type="ECO:0000256" key="2">
    <source>
        <dbReference type="PROSITE-ProRule" id="PRU00335"/>
    </source>
</evidence>
<feature type="region of interest" description="Disordered" evidence="3">
    <location>
        <begin position="1"/>
        <end position="25"/>
    </location>
</feature>
<evidence type="ECO:0000256" key="1">
    <source>
        <dbReference type="ARBA" id="ARBA00023125"/>
    </source>
</evidence>
<evidence type="ECO:0000259" key="4">
    <source>
        <dbReference type="PROSITE" id="PS50977"/>
    </source>
</evidence>